<evidence type="ECO:0000256" key="5">
    <source>
        <dbReference type="ARBA" id="ARBA00023125"/>
    </source>
</evidence>
<feature type="non-terminal residue" evidence="7">
    <location>
        <position position="1"/>
    </location>
</feature>
<sequence>GGLYIGHAGFYPRVQDHWGPDTPSVIYDVLAIVNAAIAHQPPPPAEENQVPPTRIITPISSLKPGLEEWTIKARVTSKGGIKEHNFSTCVVRIFSFDLLDSDGGQIHVKCSGNALVHQFFPHIKPGKVYLVSQGNLKHVPKHCNYLQKEWQIILKPTSVLEKCEEEDSSIPQQQFYFTPICDVKDAEDKSFLDVIGIVTNVSPPAWVRCPNGGAERVKRTLVLKDGTGETVEILLWGGFCDDE</sequence>
<evidence type="ECO:0000256" key="4">
    <source>
        <dbReference type="ARBA" id="ARBA00022833"/>
    </source>
</evidence>
<evidence type="ECO:0000256" key="1">
    <source>
        <dbReference type="ARBA" id="ARBA00005690"/>
    </source>
</evidence>
<dbReference type="CDD" id="cd04474">
    <property type="entry name" value="RPA1_DBD_A"/>
    <property type="match status" value="1"/>
</dbReference>
<evidence type="ECO:0000313" key="7">
    <source>
        <dbReference type="EMBL" id="MCL7036696.1"/>
    </source>
</evidence>
<evidence type="ECO:0000256" key="3">
    <source>
        <dbReference type="ARBA" id="ARBA00022771"/>
    </source>
</evidence>
<reference evidence="7" key="1">
    <citation type="submission" date="2022-03" db="EMBL/GenBank/DDBJ databases">
        <title>A functionally conserved STORR gene fusion in Papaver species that diverged 16.8 million years ago.</title>
        <authorList>
            <person name="Catania T."/>
        </authorList>
    </citation>
    <scope>NUCLEOTIDE SEQUENCE</scope>
    <source>
        <strain evidence="7">S-191538</strain>
    </source>
</reference>
<dbReference type="Proteomes" id="UP001177140">
    <property type="component" value="Unassembled WGS sequence"/>
</dbReference>
<comment type="caution">
    <text evidence="7">The sequence shown here is derived from an EMBL/GenBank/DDBJ whole genome shotgun (WGS) entry which is preliminary data.</text>
</comment>
<evidence type="ECO:0000313" key="8">
    <source>
        <dbReference type="Proteomes" id="UP001177140"/>
    </source>
</evidence>
<keyword evidence="4" id="KW-0862">Zinc</keyword>
<dbReference type="GO" id="GO:0008270">
    <property type="term" value="F:zinc ion binding"/>
    <property type="evidence" value="ECO:0007669"/>
    <property type="project" value="UniProtKB-KW"/>
</dbReference>
<keyword evidence="5" id="KW-0238">DNA-binding</keyword>
<proteinExistence type="inferred from homology"/>
<feature type="domain" description="Replication protein A OB" evidence="6">
    <location>
        <begin position="180"/>
        <end position="237"/>
    </location>
</feature>
<dbReference type="FunFam" id="2.40.50.140:FF:000041">
    <property type="entry name" value="Replication protein A subunit"/>
    <property type="match status" value="1"/>
</dbReference>
<evidence type="ECO:0000259" key="6">
    <source>
        <dbReference type="Pfam" id="PF16900"/>
    </source>
</evidence>
<dbReference type="AlphaFoldDB" id="A0AA41V9Z7"/>
<dbReference type="PANTHER" id="PTHR47165">
    <property type="entry name" value="OS03G0429900 PROTEIN"/>
    <property type="match status" value="1"/>
</dbReference>
<evidence type="ECO:0000256" key="2">
    <source>
        <dbReference type="ARBA" id="ARBA00022723"/>
    </source>
</evidence>
<organism evidence="7 8">
    <name type="scientific">Papaver nudicaule</name>
    <name type="common">Iceland poppy</name>
    <dbReference type="NCBI Taxonomy" id="74823"/>
    <lineage>
        <taxon>Eukaryota</taxon>
        <taxon>Viridiplantae</taxon>
        <taxon>Streptophyta</taxon>
        <taxon>Embryophyta</taxon>
        <taxon>Tracheophyta</taxon>
        <taxon>Spermatophyta</taxon>
        <taxon>Magnoliopsida</taxon>
        <taxon>Ranunculales</taxon>
        <taxon>Papaveraceae</taxon>
        <taxon>Papaveroideae</taxon>
        <taxon>Papaver</taxon>
    </lineage>
</organism>
<name>A0AA41V9Z7_PAPNU</name>
<dbReference type="GO" id="GO:0003677">
    <property type="term" value="F:DNA binding"/>
    <property type="evidence" value="ECO:0007669"/>
    <property type="project" value="UniProtKB-KW"/>
</dbReference>
<comment type="similarity">
    <text evidence="1">Belongs to the replication factor A protein 1 family.</text>
</comment>
<dbReference type="InterPro" id="IPR012340">
    <property type="entry name" value="NA-bd_OB-fold"/>
</dbReference>
<keyword evidence="3" id="KW-0863">Zinc-finger</keyword>
<dbReference type="PANTHER" id="PTHR47165:SF4">
    <property type="entry name" value="OS03G0429900 PROTEIN"/>
    <property type="match status" value="1"/>
</dbReference>
<dbReference type="Gene3D" id="2.40.50.140">
    <property type="entry name" value="Nucleic acid-binding proteins"/>
    <property type="match status" value="2"/>
</dbReference>
<dbReference type="SUPFAM" id="SSF50249">
    <property type="entry name" value="Nucleic acid-binding proteins"/>
    <property type="match status" value="2"/>
</dbReference>
<protein>
    <recommendedName>
        <fullName evidence="6">Replication protein A OB domain-containing protein</fullName>
    </recommendedName>
</protein>
<accession>A0AA41V9Z7</accession>
<dbReference type="InterPro" id="IPR031657">
    <property type="entry name" value="REPA_OB_2"/>
</dbReference>
<dbReference type="EMBL" id="JAJJMA010170993">
    <property type="protein sequence ID" value="MCL7036696.1"/>
    <property type="molecule type" value="Genomic_DNA"/>
</dbReference>
<keyword evidence="2" id="KW-0479">Metal-binding</keyword>
<keyword evidence="8" id="KW-1185">Reference proteome</keyword>
<gene>
    <name evidence="7" type="ORF">MKW94_006242</name>
</gene>
<feature type="non-terminal residue" evidence="7">
    <location>
        <position position="243"/>
    </location>
</feature>
<dbReference type="Pfam" id="PF16900">
    <property type="entry name" value="REPA_OB_2"/>
    <property type="match status" value="1"/>
</dbReference>